<dbReference type="AlphaFoldDB" id="A0A6C0AMD5"/>
<protein>
    <submittedName>
        <fullName evidence="1">Uncharacterized protein</fullName>
    </submittedName>
</protein>
<organism evidence="1">
    <name type="scientific">viral metagenome</name>
    <dbReference type="NCBI Taxonomy" id="1070528"/>
    <lineage>
        <taxon>unclassified sequences</taxon>
        <taxon>metagenomes</taxon>
        <taxon>organismal metagenomes</taxon>
    </lineage>
</organism>
<sequence>MSVNSTKTAGFLATSSLSIAKQKKKISQGTFIRKRPTVLDNLPLDTISDHIFPYLDYETRINMNQCLPVWDRVQKKMAPQSLMKHQINYCVSVVGSILLSLEHREETVLDRPWVYRGDKRIQRIIQMLRLFLKDEYFSLYTNFEKFRRVFIAKIVEMDQLTHYNPYEDLYSKACIDEIVLTCNSLKDKILNYRGELKTITLDTIASLSFT</sequence>
<accession>A0A6C0AMD5</accession>
<reference evidence="1" key="1">
    <citation type="journal article" date="2020" name="Nature">
        <title>Giant virus diversity and host interactions through global metagenomics.</title>
        <authorList>
            <person name="Schulz F."/>
            <person name="Roux S."/>
            <person name="Paez-Espino D."/>
            <person name="Jungbluth S."/>
            <person name="Walsh D.A."/>
            <person name="Denef V.J."/>
            <person name="McMahon K.D."/>
            <person name="Konstantinidis K.T."/>
            <person name="Eloe-Fadrosh E.A."/>
            <person name="Kyrpides N.C."/>
            <person name="Woyke T."/>
        </authorList>
    </citation>
    <scope>NUCLEOTIDE SEQUENCE</scope>
    <source>
        <strain evidence="1">GVMAG-S-1101161-73</strain>
    </source>
</reference>
<proteinExistence type="predicted"/>
<dbReference type="EMBL" id="MN740728">
    <property type="protein sequence ID" value="QHS80969.1"/>
    <property type="molecule type" value="Genomic_DNA"/>
</dbReference>
<evidence type="ECO:0000313" key="1">
    <source>
        <dbReference type="EMBL" id="QHS80969.1"/>
    </source>
</evidence>
<name>A0A6C0AMD5_9ZZZZ</name>